<feature type="domain" description="ABC transporter" evidence="10">
    <location>
        <begin position="4"/>
        <end position="235"/>
    </location>
</feature>
<dbReference type="InterPro" id="IPR025302">
    <property type="entry name" value="DrrA1/2-like_C"/>
</dbReference>
<dbReference type="SMART" id="SM00382">
    <property type="entry name" value="AAA"/>
    <property type="match status" value="1"/>
</dbReference>
<evidence type="ECO:0000256" key="8">
    <source>
        <dbReference type="ARBA" id="ARBA00023251"/>
    </source>
</evidence>
<gene>
    <name evidence="11" type="ORF">C7Y72_15400</name>
</gene>
<comment type="similarity">
    <text evidence="9">Belongs to the ABC transporter superfamily. Drug exporter-1 (DrugE1) (TC 3.A.1.105) family.</text>
</comment>
<evidence type="ECO:0000256" key="9">
    <source>
        <dbReference type="ARBA" id="ARBA00049985"/>
    </source>
</evidence>
<keyword evidence="7" id="KW-0472">Membrane</keyword>
<dbReference type="Pfam" id="PF13732">
    <property type="entry name" value="DrrA1-3_C"/>
    <property type="match status" value="1"/>
</dbReference>
<evidence type="ECO:0000256" key="4">
    <source>
        <dbReference type="ARBA" id="ARBA00022741"/>
    </source>
</evidence>
<evidence type="ECO:0000259" key="10">
    <source>
        <dbReference type="PROSITE" id="PS50893"/>
    </source>
</evidence>
<dbReference type="InterPro" id="IPR003593">
    <property type="entry name" value="AAA+_ATPase"/>
</dbReference>
<dbReference type="Gene3D" id="3.40.50.300">
    <property type="entry name" value="P-loop containing nucleotide triphosphate hydrolases"/>
    <property type="match status" value="1"/>
</dbReference>
<dbReference type="InterPro" id="IPR017871">
    <property type="entry name" value="ABC_transporter-like_CS"/>
</dbReference>
<evidence type="ECO:0000313" key="12">
    <source>
        <dbReference type="Proteomes" id="UP000240739"/>
    </source>
</evidence>
<accession>A0A2T4UEZ0</accession>
<proteinExistence type="inferred from homology"/>
<dbReference type="InterPro" id="IPR003439">
    <property type="entry name" value="ABC_transporter-like_ATP-bd"/>
</dbReference>
<name>A0A2T4UEZ0_9ACTN</name>
<keyword evidence="8" id="KW-0046">Antibiotic resistance</keyword>
<dbReference type="PROSITE" id="PS00211">
    <property type="entry name" value="ABC_TRANSPORTER_1"/>
    <property type="match status" value="1"/>
</dbReference>
<dbReference type="SUPFAM" id="SSF52540">
    <property type="entry name" value="P-loop containing nucleoside triphosphate hydrolases"/>
    <property type="match status" value="1"/>
</dbReference>
<evidence type="ECO:0000313" key="11">
    <source>
        <dbReference type="EMBL" id="PTL56351.1"/>
    </source>
</evidence>
<evidence type="ECO:0000256" key="5">
    <source>
        <dbReference type="ARBA" id="ARBA00022840"/>
    </source>
</evidence>
<dbReference type="OrthoDB" id="9804819at2"/>
<evidence type="ECO:0000256" key="2">
    <source>
        <dbReference type="ARBA" id="ARBA00022448"/>
    </source>
</evidence>
<dbReference type="Proteomes" id="UP000240739">
    <property type="component" value="Unassembled WGS sequence"/>
</dbReference>
<dbReference type="GO" id="GO:0043215">
    <property type="term" value="P:daunorubicin transport"/>
    <property type="evidence" value="ECO:0007669"/>
    <property type="project" value="InterPro"/>
</dbReference>
<keyword evidence="5 11" id="KW-0067">ATP-binding</keyword>
<dbReference type="InterPro" id="IPR050763">
    <property type="entry name" value="ABC_transporter_ATP-binding"/>
</dbReference>
<dbReference type="PROSITE" id="PS50893">
    <property type="entry name" value="ABC_TRANSPORTER_2"/>
    <property type="match status" value="1"/>
</dbReference>
<comment type="caution">
    <text evidence="11">The sequence shown here is derived from an EMBL/GenBank/DDBJ whole genome shotgun (WGS) entry which is preliminary data.</text>
</comment>
<protein>
    <submittedName>
        <fullName evidence="11">Daunorubicin ABC transporter ATP-binding protein</fullName>
    </submittedName>
</protein>
<dbReference type="FunFam" id="3.40.50.300:FF:000589">
    <property type="entry name" value="ABC transporter, ATP-binding subunit"/>
    <property type="match status" value="1"/>
</dbReference>
<dbReference type="PANTHER" id="PTHR42711">
    <property type="entry name" value="ABC TRANSPORTER ATP-BINDING PROTEIN"/>
    <property type="match status" value="1"/>
</dbReference>
<dbReference type="GO" id="GO:1900753">
    <property type="term" value="P:doxorubicin transport"/>
    <property type="evidence" value="ECO:0007669"/>
    <property type="project" value="InterPro"/>
</dbReference>
<organism evidence="11 12">
    <name type="scientific">Paraconexibacter algicola</name>
    <dbReference type="NCBI Taxonomy" id="2133960"/>
    <lineage>
        <taxon>Bacteria</taxon>
        <taxon>Bacillati</taxon>
        <taxon>Actinomycetota</taxon>
        <taxon>Thermoleophilia</taxon>
        <taxon>Solirubrobacterales</taxon>
        <taxon>Paraconexibacteraceae</taxon>
        <taxon>Paraconexibacter</taxon>
    </lineage>
</organism>
<dbReference type="PANTHER" id="PTHR42711:SF19">
    <property type="entry name" value="DOXORUBICIN RESISTANCE ATP-BINDING PROTEIN DRRA"/>
    <property type="match status" value="1"/>
</dbReference>
<keyword evidence="6" id="KW-1278">Translocase</keyword>
<keyword evidence="4" id="KW-0547">Nucleotide-binding</keyword>
<dbReference type="InterPro" id="IPR027417">
    <property type="entry name" value="P-loop_NTPase"/>
</dbReference>
<dbReference type="GO" id="GO:0005886">
    <property type="term" value="C:plasma membrane"/>
    <property type="evidence" value="ECO:0007669"/>
    <property type="project" value="UniProtKB-SubCell"/>
</dbReference>
<dbReference type="GO" id="GO:0005524">
    <property type="term" value="F:ATP binding"/>
    <property type="evidence" value="ECO:0007669"/>
    <property type="project" value="UniProtKB-KW"/>
</dbReference>
<keyword evidence="12" id="KW-1185">Reference proteome</keyword>
<dbReference type="RefSeq" id="WP_107570070.1">
    <property type="nucleotide sequence ID" value="NZ_PYYB01000002.1"/>
</dbReference>
<dbReference type="AlphaFoldDB" id="A0A2T4UEZ0"/>
<sequence length="322" mass="34438">MSAIETVGLEREYRDGLKAVAGVDLAVAAGEVYGFLGPNGAGKTTTVRMLVTLLRPTGGRATVAGHDVATEPAKVRRRIGVALQEASLDLLMTGRELVELQATLHGIPPRTVAGRATELIERVGLEQAQDRRVGTYSGGMRRRLDLAMALIHEPEVLFLDEPTTGLDPVSRLTLWEEVRRLKAEGTTVFLTTQYLEEADQLADRVGIISQGRLVAEGTPASLKAEIDRPRLNVSVVDQDRLAQAREILARFGDERPSTENADLSFAVDGGATAIAPVVRALDEAGIAVAALQVVEPSLDDVFVQKTGRHLEGTDAPAAETPA</sequence>
<reference evidence="11 12" key="1">
    <citation type="submission" date="2018-03" db="EMBL/GenBank/DDBJ databases">
        <title>Aquarubrobacter algicola gen. nov., sp. nov., a novel actinobacterium isolated from shallow eutrophic lake during the end of cyanobacterial harmful algal blooms.</title>
        <authorList>
            <person name="Chun S.J."/>
        </authorList>
    </citation>
    <scope>NUCLEOTIDE SEQUENCE [LARGE SCALE GENOMIC DNA]</scope>
    <source>
        <strain evidence="11 12">Seoho-28</strain>
    </source>
</reference>
<dbReference type="GO" id="GO:0016887">
    <property type="term" value="F:ATP hydrolysis activity"/>
    <property type="evidence" value="ECO:0007669"/>
    <property type="project" value="InterPro"/>
</dbReference>
<evidence type="ECO:0000256" key="7">
    <source>
        <dbReference type="ARBA" id="ARBA00023136"/>
    </source>
</evidence>
<keyword evidence="2" id="KW-0813">Transport</keyword>
<keyword evidence="3" id="KW-1003">Cell membrane</keyword>
<dbReference type="Pfam" id="PF00005">
    <property type="entry name" value="ABC_tran"/>
    <property type="match status" value="1"/>
</dbReference>
<dbReference type="NCBIfam" id="TIGR01188">
    <property type="entry name" value="drrA"/>
    <property type="match status" value="1"/>
</dbReference>
<dbReference type="EMBL" id="PYYB01000002">
    <property type="protein sequence ID" value="PTL56351.1"/>
    <property type="molecule type" value="Genomic_DNA"/>
</dbReference>
<comment type="subcellular location">
    <subcellularLocation>
        <location evidence="1">Cell membrane</location>
        <topology evidence="1">Peripheral membrane protein</topology>
        <orientation evidence="1">Cytoplasmic side</orientation>
    </subcellularLocation>
</comment>
<evidence type="ECO:0000256" key="3">
    <source>
        <dbReference type="ARBA" id="ARBA00022475"/>
    </source>
</evidence>
<dbReference type="GO" id="GO:0046677">
    <property type="term" value="P:response to antibiotic"/>
    <property type="evidence" value="ECO:0007669"/>
    <property type="project" value="UniProtKB-KW"/>
</dbReference>
<dbReference type="InterPro" id="IPR005894">
    <property type="entry name" value="DrrA"/>
</dbReference>
<evidence type="ECO:0000256" key="1">
    <source>
        <dbReference type="ARBA" id="ARBA00004413"/>
    </source>
</evidence>
<evidence type="ECO:0000256" key="6">
    <source>
        <dbReference type="ARBA" id="ARBA00022967"/>
    </source>
</evidence>